<keyword evidence="1" id="KW-0862">Zinc</keyword>
<organism evidence="3 4">
    <name type="scientific">Paraconiothyrium brasiliense</name>
    <dbReference type="NCBI Taxonomy" id="300254"/>
    <lineage>
        <taxon>Eukaryota</taxon>
        <taxon>Fungi</taxon>
        <taxon>Dikarya</taxon>
        <taxon>Ascomycota</taxon>
        <taxon>Pezizomycotina</taxon>
        <taxon>Dothideomycetes</taxon>
        <taxon>Pleosporomycetidae</taxon>
        <taxon>Pleosporales</taxon>
        <taxon>Massarineae</taxon>
        <taxon>Didymosphaeriaceae</taxon>
        <taxon>Paraconiothyrium</taxon>
    </lineage>
</organism>
<proteinExistence type="predicted"/>
<keyword evidence="1" id="KW-0479">Metal-binding</keyword>
<name>A0ABR3QU63_9PLEO</name>
<accession>A0ABR3QU63</accession>
<keyword evidence="1" id="KW-0482">Metalloprotease</keyword>
<evidence type="ECO:0000259" key="2">
    <source>
        <dbReference type="SMART" id="SM00235"/>
    </source>
</evidence>
<sequence>MAPSVDDSSNPQMGYAEFITSGGWVDHAIVPWPFRTNIKNVGQGFLHRIPYCFVDKRSYENLEEQKCLLKQGIKLWSDVIGAPGRDTGHSLAFRQPESPTDYCCKNYRYGLEYEPLDEDNDLQCDWNDKYPKDALAIHWADEVKAGGFAAKAFIGYLEEGRSTSRIAGRHYMHITDYADAATVAHELGHVLGLVHEHQRWDRDDFIEFRCHNLYGMQHTVDAMMADTAAMGRPVTEAEAWDMLCNSEQTAYYYGAPTAALIKGAGLDVHGQPALDGPGDLDLDSIMMYPSYFGAIPPYEPESSVTLDTAVMVKIKKDENGNKIPLSGEDWRIPRGGDCIPQRR</sequence>
<keyword evidence="1" id="KW-0378">Hydrolase</keyword>
<comment type="cofactor">
    <cofactor evidence="1">
        <name>Zn(2+)</name>
        <dbReference type="ChEBI" id="CHEBI:29105"/>
    </cofactor>
    <text evidence="1">Binds 1 zinc ion per subunit.</text>
</comment>
<dbReference type="PANTHER" id="PTHR10127:SF850">
    <property type="entry name" value="METALLOENDOPEPTIDASE"/>
    <property type="match status" value="1"/>
</dbReference>
<feature type="domain" description="Peptidase metallopeptidase" evidence="2">
    <location>
        <begin position="34"/>
        <end position="229"/>
    </location>
</feature>
<dbReference type="Pfam" id="PF01400">
    <property type="entry name" value="Astacin"/>
    <property type="match status" value="1"/>
</dbReference>
<keyword evidence="1" id="KW-0645">Protease</keyword>
<dbReference type="SUPFAM" id="SSF55486">
    <property type="entry name" value="Metalloproteases ('zincins'), catalytic domain"/>
    <property type="match status" value="2"/>
</dbReference>
<dbReference type="InterPro" id="IPR006026">
    <property type="entry name" value="Peptidase_Metallo"/>
</dbReference>
<protein>
    <recommendedName>
        <fullName evidence="1">Metalloendopeptidase</fullName>
        <ecNumber evidence="1">3.4.24.-</ecNumber>
    </recommendedName>
</protein>
<dbReference type="PRINTS" id="PR00480">
    <property type="entry name" value="ASTACIN"/>
</dbReference>
<dbReference type="PANTHER" id="PTHR10127">
    <property type="entry name" value="DISCOIDIN, CUB, EGF, LAMININ , AND ZINC METALLOPROTEASE DOMAIN CONTAINING"/>
    <property type="match status" value="1"/>
</dbReference>
<evidence type="ECO:0000313" key="3">
    <source>
        <dbReference type="EMBL" id="KAL1595701.1"/>
    </source>
</evidence>
<keyword evidence="4" id="KW-1185">Reference proteome</keyword>
<evidence type="ECO:0000313" key="4">
    <source>
        <dbReference type="Proteomes" id="UP001521785"/>
    </source>
</evidence>
<dbReference type="Gene3D" id="3.40.390.10">
    <property type="entry name" value="Collagenase (Catalytic Domain)"/>
    <property type="match status" value="1"/>
</dbReference>
<dbReference type="SMART" id="SM00235">
    <property type="entry name" value="ZnMc"/>
    <property type="match status" value="1"/>
</dbReference>
<evidence type="ECO:0000256" key="1">
    <source>
        <dbReference type="RuleBase" id="RU361183"/>
    </source>
</evidence>
<reference evidence="3 4" key="1">
    <citation type="submission" date="2024-02" db="EMBL/GenBank/DDBJ databases">
        <title>De novo assembly and annotation of 12 fungi associated with fruit tree decline syndrome in Ontario, Canada.</title>
        <authorList>
            <person name="Sulman M."/>
            <person name="Ellouze W."/>
            <person name="Ilyukhin E."/>
        </authorList>
    </citation>
    <scope>NUCLEOTIDE SEQUENCE [LARGE SCALE GENOMIC DNA]</scope>
    <source>
        <strain evidence="3 4">M42-189</strain>
    </source>
</reference>
<dbReference type="EC" id="3.4.24.-" evidence="1"/>
<dbReference type="InterPro" id="IPR024079">
    <property type="entry name" value="MetalloPept_cat_dom_sf"/>
</dbReference>
<gene>
    <name evidence="3" type="ORF">SLS60_009390</name>
</gene>
<dbReference type="EMBL" id="JAKJXO020000015">
    <property type="protein sequence ID" value="KAL1595701.1"/>
    <property type="molecule type" value="Genomic_DNA"/>
</dbReference>
<dbReference type="Proteomes" id="UP001521785">
    <property type="component" value="Unassembled WGS sequence"/>
</dbReference>
<dbReference type="InterPro" id="IPR001506">
    <property type="entry name" value="Peptidase_M12A"/>
</dbReference>
<comment type="caution">
    <text evidence="3">The sequence shown here is derived from an EMBL/GenBank/DDBJ whole genome shotgun (WGS) entry which is preliminary data.</text>
</comment>